<gene>
    <name evidence="2" type="ORF">H8718_18375</name>
</gene>
<feature type="domain" description="ParB-like N-terminal" evidence="1">
    <location>
        <begin position="147"/>
        <end position="236"/>
    </location>
</feature>
<name>A0A926EN24_9FIRM</name>
<dbReference type="InterPro" id="IPR003115">
    <property type="entry name" value="ParB_N"/>
</dbReference>
<evidence type="ECO:0000259" key="1">
    <source>
        <dbReference type="SMART" id="SM00470"/>
    </source>
</evidence>
<accession>A0A926EN24</accession>
<dbReference type="SMART" id="SM00470">
    <property type="entry name" value="ParB"/>
    <property type="match status" value="1"/>
</dbReference>
<proteinExistence type="predicted"/>
<keyword evidence="3" id="KW-1185">Reference proteome</keyword>
<sequence length="357" mass="41519">MNEVVVNGTVAFDYLSTQTIEQLEQGIWHHKGKMAQSIIEIGARLIVAKAKLNHGEWGKWLEEKIEISHRTANNWMKVATEFGNTDSQAISNLEGTKIIMLLDVPVEMRDNFMEQNDLKNMTTREMKQAIKDLKNIEVDNERDYKVYNVKVSDLKDFPNHEKYFPNLIGRQWLSFLNSIERNGVLDPIHITRDNVIVGGHQRVRACRDLGIETIPATYFYYDKNKKLTYDEQVKTVMCIDNCRRGQYELSNNARIMFGLQEGEARNPQDIINENINKIHITQEERLLIIDILEMGKKLRTVREEMELEEFKVYLKQELDTTLPIAVKMMHVAEEFGNTDSQSLSDLELGMIMEVLMF</sequence>
<dbReference type="RefSeq" id="WP_249334397.1">
    <property type="nucleotide sequence ID" value="NZ_JACRSY010000053.1"/>
</dbReference>
<protein>
    <submittedName>
        <fullName evidence="2">DUF3102 domain-containing protein</fullName>
    </submittedName>
</protein>
<dbReference type="PROSITE" id="PS50890">
    <property type="entry name" value="PUA"/>
    <property type="match status" value="1"/>
</dbReference>
<evidence type="ECO:0000313" key="3">
    <source>
        <dbReference type="Proteomes" id="UP000655830"/>
    </source>
</evidence>
<dbReference type="InterPro" id="IPR021451">
    <property type="entry name" value="DUF3102"/>
</dbReference>
<organism evidence="2 3">
    <name type="scientific">Zhenhengia yiwuensis</name>
    <dbReference type="NCBI Taxonomy" id="2763666"/>
    <lineage>
        <taxon>Bacteria</taxon>
        <taxon>Bacillati</taxon>
        <taxon>Bacillota</taxon>
        <taxon>Clostridia</taxon>
        <taxon>Lachnospirales</taxon>
        <taxon>Lachnospiraceae</taxon>
        <taxon>Zhenhengia</taxon>
    </lineage>
</organism>
<dbReference type="SUPFAM" id="SSF110849">
    <property type="entry name" value="ParB/Sulfiredoxin"/>
    <property type="match status" value="1"/>
</dbReference>
<evidence type="ECO:0000313" key="2">
    <source>
        <dbReference type="EMBL" id="MBC8581460.1"/>
    </source>
</evidence>
<dbReference type="Proteomes" id="UP000655830">
    <property type="component" value="Unassembled WGS sequence"/>
</dbReference>
<dbReference type="Pfam" id="PF11300">
    <property type="entry name" value="DUF3102"/>
    <property type="match status" value="2"/>
</dbReference>
<dbReference type="Gene3D" id="3.90.1530.10">
    <property type="entry name" value="Conserved hypothetical protein from pyrococcus furiosus pfu- 392566-001, ParB domain"/>
    <property type="match status" value="1"/>
</dbReference>
<comment type="caution">
    <text evidence="2">The sequence shown here is derived from an EMBL/GenBank/DDBJ whole genome shotgun (WGS) entry which is preliminary data.</text>
</comment>
<dbReference type="Pfam" id="PF02195">
    <property type="entry name" value="ParB_N"/>
    <property type="match status" value="1"/>
</dbReference>
<dbReference type="AlphaFoldDB" id="A0A926EN24"/>
<reference evidence="2" key="1">
    <citation type="submission" date="2020-08" db="EMBL/GenBank/DDBJ databases">
        <title>Genome public.</title>
        <authorList>
            <person name="Liu C."/>
            <person name="Sun Q."/>
        </authorList>
    </citation>
    <scope>NUCLEOTIDE SEQUENCE</scope>
    <source>
        <strain evidence="2">NSJ-12</strain>
    </source>
</reference>
<dbReference type="InterPro" id="IPR036086">
    <property type="entry name" value="ParB/Sulfiredoxin_sf"/>
</dbReference>
<dbReference type="EMBL" id="JACRSY010000053">
    <property type="protein sequence ID" value="MBC8581460.1"/>
    <property type="molecule type" value="Genomic_DNA"/>
</dbReference>